<comment type="caution">
    <text evidence="1">The sequence shown here is derived from an EMBL/GenBank/DDBJ whole genome shotgun (WGS) entry which is preliminary data.</text>
</comment>
<reference evidence="1" key="1">
    <citation type="journal article" date="2015" name="Nature">
        <title>Complex archaea that bridge the gap between prokaryotes and eukaryotes.</title>
        <authorList>
            <person name="Spang A."/>
            <person name="Saw J.H."/>
            <person name="Jorgensen S.L."/>
            <person name="Zaremba-Niedzwiedzka K."/>
            <person name="Martijn J."/>
            <person name="Lind A.E."/>
            <person name="van Eijk R."/>
            <person name="Schleper C."/>
            <person name="Guy L."/>
            <person name="Ettema T.J."/>
        </authorList>
    </citation>
    <scope>NUCLEOTIDE SEQUENCE</scope>
</reference>
<gene>
    <name evidence="1" type="ORF">LCGC14_1654400</name>
</gene>
<protein>
    <submittedName>
        <fullName evidence="1">Uncharacterized protein</fullName>
    </submittedName>
</protein>
<name>A0A0F9HWP9_9ZZZZ</name>
<feature type="non-terminal residue" evidence="1">
    <location>
        <position position="66"/>
    </location>
</feature>
<organism evidence="1">
    <name type="scientific">marine sediment metagenome</name>
    <dbReference type="NCBI Taxonomy" id="412755"/>
    <lineage>
        <taxon>unclassified sequences</taxon>
        <taxon>metagenomes</taxon>
        <taxon>ecological metagenomes</taxon>
    </lineage>
</organism>
<dbReference type="AlphaFoldDB" id="A0A0F9HWP9"/>
<sequence length="66" mass="7128">MSFPNIIHASYSQRAHTADTADRGNTLGQRMEYEDGRKFRYVLAGSGTLTIADLIQGPAVVAADSN</sequence>
<dbReference type="EMBL" id="LAZR01013957">
    <property type="protein sequence ID" value="KKM19567.1"/>
    <property type="molecule type" value="Genomic_DNA"/>
</dbReference>
<proteinExistence type="predicted"/>
<accession>A0A0F9HWP9</accession>
<evidence type="ECO:0000313" key="1">
    <source>
        <dbReference type="EMBL" id="KKM19567.1"/>
    </source>
</evidence>